<reference evidence="4 5" key="1">
    <citation type="submission" date="2021-06" db="EMBL/GenBank/DDBJ databases">
        <title>Microbial metabolic specificity influences pelagic lipid remineralization.</title>
        <authorList>
            <person name="Behrendt L."/>
            <person name="Hunter J.E."/>
            <person name="Alcolombri U."/>
            <person name="Smriga S."/>
            <person name="Mincer T."/>
            <person name="Lowenstein D.P."/>
            <person name="Peaudecerf F.J."/>
            <person name="Fernandez V.I."/>
            <person name="Fredricks H."/>
            <person name="Almblad H."/>
            <person name="Harrison J.J."/>
            <person name="Stocker R."/>
            <person name="Van Mooy B.A.S."/>
        </authorList>
    </citation>
    <scope>NUCLEOTIDE SEQUENCE [LARGE SCALE GENOMIC DNA]</scope>
    <source>
        <strain evidence="4 5">HP15-B</strain>
    </source>
</reference>
<dbReference type="PROSITE" id="PS51898">
    <property type="entry name" value="TYR_RECOMBINASE"/>
    <property type="match status" value="1"/>
</dbReference>
<dbReference type="SUPFAM" id="SSF56349">
    <property type="entry name" value="DNA breaking-rejoining enzymes"/>
    <property type="match status" value="1"/>
</dbReference>
<feature type="region of interest" description="Disordered" evidence="2">
    <location>
        <begin position="20"/>
        <end position="47"/>
    </location>
</feature>
<protein>
    <submittedName>
        <fullName evidence="4">Tyrosine-type recombinase/integrase</fullName>
    </submittedName>
</protein>
<organism evidence="4 5">
    <name type="scientific">Marinobacter adhaerens</name>
    <dbReference type="NCBI Taxonomy" id="1033846"/>
    <lineage>
        <taxon>Bacteria</taxon>
        <taxon>Pseudomonadati</taxon>
        <taxon>Pseudomonadota</taxon>
        <taxon>Gammaproteobacteria</taxon>
        <taxon>Pseudomonadales</taxon>
        <taxon>Marinobacteraceae</taxon>
        <taxon>Marinobacter</taxon>
    </lineage>
</organism>
<evidence type="ECO:0000259" key="3">
    <source>
        <dbReference type="PROSITE" id="PS51898"/>
    </source>
</evidence>
<dbReference type="EMBL" id="CP076686">
    <property type="protein sequence ID" value="QWV13888.1"/>
    <property type="molecule type" value="Genomic_DNA"/>
</dbReference>
<evidence type="ECO:0000256" key="2">
    <source>
        <dbReference type="SAM" id="MobiDB-lite"/>
    </source>
</evidence>
<evidence type="ECO:0000313" key="4">
    <source>
        <dbReference type="EMBL" id="QWV13888.1"/>
    </source>
</evidence>
<gene>
    <name evidence="4" type="ORF">KQ249_04500</name>
</gene>
<dbReference type="InterPro" id="IPR013762">
    <property type="entry name" value="Integrase-like_cat_sf"/>
</dbReference>
<keyword evidence="5" id="KW-1185">Reference proteome</keyword>
<feature type="region of interest" description="Disordered" evidence="2">
    <location>
        <begin position="907"/>
        <end position="935"/>
    </location>
</feature>
<feature type="domain" description="Tyr recombinase" evidence="3">
    <location>
        <begin position="523"/>
        <end position="769"/>
    </location>
</feature>
<proteinExistence type="predicted"/>
<dbReference type="GeneID" id="78558679"/>
<evidence type="ECO:0000313" key="5">
    <source>
        <dbReference type="Proteomes" id="UP000683442"/>
    </source>
</evidence>
<sequence length="1116" mass="126140">MIMWAGWAEVGLPTAEQIRKAAEKRASGGEPKLGAEARQESRKKRRDSMRLKLIEGLKKSCSELYHGERNIVLSDEEVENLREAVCGGLMGQELRDANNLLVRGLYRGTQELGWQLNPPCMVRILSMEASAISSRSQALCQEYNTLNKRFYEDLGNISTPTRLQNDISLAAGQLLFSLIMHSGCLSNMVVLQLPEAIRSGAHVHGDRVWLECRNRSSKAGTVESETDSEQEDIGTQAPLKYEVAAGRPDRRVFPVPVTALLLMRYFKRYGRQWPKESVRNLIGNYLRHLDPTVTISRSPHKRVIEISRAKAAVLLPGVLRTYAETARLAPPISSVNMARLVTGTHWRMTDEEELEADDIKAVEHDQIAKKTVCRNLRESLSRLKALLRQPNVSGKQEAMRVRAGLRDFLNEYVDLHPLIEMLAHWAIHLLAHGNKGGKPLAPSSTLDYVEKVSKALLPLASELACPEELTGEQWEALYEAALENSSAAKPPVAARLGYFHRFLEQAFDYSEAEVEGTAGYGDVDAAIITPTEYIQAYELLSKGREDDLSRLCAAALVLGYRCGLRRTEALGLTLKDFVGFDTNLERVELLVQRNGFRGLKSFSATRRLPLWVLLTKEELILIRALRERRKAQSSGDLKKPLFDLPAGTERHLVERMVMMPVTQTLRHVTGDQNARFHHLRHSFASLTLLRMLEFEPLQIIPQVYRTATIQSSHPCANAVMWRKAGCSDTLSAVSVLSAWLGHSSPSVTMQTYVHSADWALFQRLSDSHEVAFTQAMQSNITGMSLGATEKHNQRRKIIKPTASVVLNSLVSAWPRDHCYKLAAKPRSEPAVDFNPFHGHTQKIHYRAPYQIERLLTEKSDLSNLTDEDYSRVAKIMGFSECSILRIHNNAVYLATLTYKGRGRAKGQERSRFFTTNERTRKPLEDKDQKKGDPQLPYFIAPPRKRVVRRYAKRFFDALIAWHASDLPMASKAISEQLRAAQRVKSGVRHRKESRKLNQIALYKAIGIWSWIRIQVKVPIGHATTDQELKRHYSQRFKLEAKWISVERVVNREGRYDGLYGSWFPEVQPPEELILDRGGKWGPTEHFEEALLFAAFSAGAYLLEPDQLQSASTPSDD</sequence>
<dbReference type="InterPro" id="IPR011010">
    <property type="entry name" value="DNA_brk_join_enz"/>
</dbReference>
<feature type="compositionally biased region" description="Basic and acidic residues" evidence="2">
    <location>
        <begin position="20"/>
        <end position="40"/>
    </location>
</feature>
<name>A0ABX8IL66_9GAMM</name>
<evidence type="ECO:0000256" key="1">
    <source>
        <dbReference type="ARBA" id="ARBA00023172"/>
    </source>
</evidence>
<dbReference type="Proteomes" id="UP000683442">
    <property type="component" value="Chromosome"/>
</dbReference>
<dbReference type="InterPro" id="IPR002104">
    <property type="entry name" value="Integrase_catalytic"/>
</dbReference>
<keyword evidence="1" id="KW-0233">DNA recombination</keyword>
<feature type="compositionally biased region" description="Basic and acidic residues" evidence="2">
    <location>
        <begin position="907"/>
        <end position="932"/>
    </location>
</feature>
<dbReference type="RefSeq" id="WP_014575707.1">
    <property type="nucleotide sequence ID" value="NZ_CP076686.1"/>
</dbReference>
<dbReference type="Gene3D" id="1.10.443.10">
    <property type="entry name" value="Intergrase catalytic core"/>
    <property type="match status" value="1"/>
</dbReference>
<accession>A0ABX8IL66</accession>